<protein>
    <submittedName>
        <fullName evidence="1">Uncharacterized protein</fullName>
    </submittedName>
</protein>
<gene>
    <name evidence="1" type="ORF">RHMOL_Rhmol07G0002300</name>
</gene>
<keyword evidence="2" id="KW-1185">Reference proteome</keyword>
<dbReference type="EMBL" id="CM046394">
    <property type="protein sequence ID" value="KAI8544912.1"/>
    <property type="molecule type" value="Genomic_DNA"/>
</dbReference>
<sequence>MKFSTPDKLTAVEEEELLSAMNRSRSSITMIDLLVVCNKSIFRSLSSETLKRSTS</sequence>
<dbReference type="Proteomes" id="UP001062846">
    <property type="component" value="Chromosome 7"/>
</dbReference>
<accession>A0ACC0MV67</accession>
<evidence type="ECO:0000313" key="2">
    <source>
        <dbReference type="Proteomes" id="UP001062846"/>
    </source>
</evidence>
<organism evidence="1 2">
    <name type="scientific">Rhododendron molle</name>
    <name type="common">Chinese azalea</name>
    <name type="synonym">Azalea mollis</name>
    <dbReference type="NCBI Taxonomy" id="49168"/>
    <lineage>
        <taxon>Eukaryota</taxon>
        <taxon>Viridiplantae</taxon>
        <taxon>Streptophyta</taxon>
        <taxon>Embryophyta</taxon>
        <taxon>Tracheophyta</taxon>
        <taxon>Spermatophyta</taxon>
        <taxon>Magnoliopsida</taxon>
        <taxon>eudicotyledons</taxon>
        <taxon>Gunneridae</taxon>
        <taxon>Pentapetalae</taxon>
        <taxon>asterids</taxon>
        <taxon>Ericales</taxon>
        <taxon>Ericaceae</taxon>
        <taxon>Ericoideae</taxon>
        <taxon>Rhodoreae</taxon>
        <taxon>Rhododendron</taxon>
    </lineage>
</organism>
<name>A0ACC0MV67_RHOML</name>
<proteinExistence type="predicted"/>
<evidence type="ECO:0000313" key="1">
    <source>
        <dbReference type="EMBL" id="KAI8544912.1"/>
    </source>
</evidence>
<comment type="caution">
    <text evidence="1">The sequence shown here is derived from an EMBL/GenBank/DDBJ whole genome shotgun (WGS) entry which is preliminary data.</text>
</comment>
<reference evidence="1" key="1">
    <citation type="submission" date="2022-02" db="EMBL/GenBank/DDBJ databases">
        <title>Plant Genome Project.</title>
        <authorList>
            <person name="Zhang R.-G."/>
        </authorList>
    </citation>
    <scope>NUCLEOTIDE SEQUENCE</scope>
    <source>
        <strain evidence="1">AT1</strain>
    </source>
</reference>